<gene>
    <name evidence="2" type="ORF">R9X50_00410500</name>
</gene>
<proteinExistence type="predicted"/>
<protein>
    <recommendedName>
        <fullName evidence="4">Osmotin, thaumatin-like protein</fullName>
    </recommendedName>
</protein>
<dbReference type="SUPFAM" id="SSF49870">
    <property type="entry name" value="Osmotin, thaumatin-like protein"/>
    <property type="match status" value="1"/>
</dbReference>
<keyword evidence="1" id="KW-0732">Signal</keyword>
<accession>A0AAQ3M5G3</accession>
<feature type="chain" id="PRO_5043002178" description="Osmotin, thaumatin-like protein" evidence="1">
    <location>
        <begin position="20"/>
        <end position="185"/>
    </location>
</feature>
<feature type="signal peptide" evidence="1">
    <location>
        <begin position="1"/>
        <end position="19"/>
    </location>
</feature>
<reference evidence="2 3" key="1">
    <citation type="submission" date="2023-11" db="EMBL/GenBank/DDBJ databases">
        <title>An acidophilic fungus is an integral part of prey digestion in a carnivorous sundew plant.</title>
        <authorList>
            <person name="Tsai I.J."/>
        </authorList>
    </citation>
    <scope>NUCLEOTIDE SEQUENCE [LARGE SCALE GENOMIC DNA]</scope>
    <source>
        <strain evidence="2">169a</strain>
    </source>
</reference>
<name>A0AAQ3M5G3_9PEZI</name>
<dbReference type="AlphaFoldDB" id="A0AAQ3M5G3"/>
<sequence>MLSIKKLALAAIMATVISARPFQQKRDDSYFTLTVINSCSYDQSVGIYKINTDYTTTEIMSMTNIPSGTTSNFSAPYYEVGLRLATNQDQFLAQDLFEFGYSQYTPAGGSTIEGTAYDISMFAGTTEGMRATPANTNCPTKTCTSSSCAKDQAWTDANDYELGSPADTTCYYGKTDFTVEFCPQV</sequence>
<evidence type="ECO:0000256" key="1">
    <source>
        <dbReference type="SAM" id="SignalP"/>
    </source>
</evidence>
<dbReference type="EMBL" id="CP138584">
    <property type="protein sequence ID" value="WPH01267.1"/>
    <property type="molecule type" value="Genomic_DNA"/>
</dbReference>
<dbReference type="Proteomes" id="UP001303373">
    <property type="component" value="Chromosome 5"/>
</dbReference>
<organism evidence="2 3">
    <name type="scientific">Acrodontium crateriforme</name>
    <dbReference type="NCBI Taxonomy" id="150365"/>
    <lineage>
        <taxon>Eukaryota</taxon>
        <taxon>Fungi</taxon>
        <taxon>Dikarya</taxon>
        <taxon>Ascomycota</taxon>
        <taxon>Pezizomycotina</taxon>
        <taxon>Dothideomycetes</taxon>
        <taxon>Dothideomycetidae</taxon>
        <taxon>Mycosphaerellales</taxon>
        <taxon>Teratosphaeriaceae</taxon>
        <taxon>Acrodontium</taxon>
    </lineage>
</organism>
<dbReference type="InterPro" id="IPR037176">
    <property type="entry name" value="Osmotin/thaumatin-like_sf"/>
</dbReference>
<evidence type="ECO:0008006" key="4">
    <source>
        <dbReference type="Google" id="ProtNLM"/>
    </source>
</evidence>
<evidence type="ECO:0000313" key="2">
    <source>
        <dbReference type="EMBL" id="WPH01267.1"/>
    </source>
</evidence>
<keyword evidence="3" id="KW-1185">Reference proteome</keyword>
<evidence type="ECO:0000313" key="3">
    <source>
        <dbReference type="Proteomes" id="UP001303373"/>
    </source>
</evidence>